<dbReference type="InterPro" id="IPR036882">
    <property type="entry name" value="Alba-like_dom_sf"/>
</dbReference>
<dbReference type="PANTHER" id="PTHR33336:SF1">
    <property type="entry name" value="(4S)-4-HYDROXY-5-PHOSPHONOOXYPENTANE-2,3-DIONE ISOMERASE"/>
    <property type="match status" value="1"/>
</dbReference>
<evidence type="ECO:0000313" key="4">
    <source>
        <dbReference type="Proteomes" id="UP001178507"/>
    </source>
</evidence>
<dbReference type="Pfam" id="PF01918">
    <property type="entry name" value="Alba"/>
    <property type="match status" value="1"/>
</dbReference>
<organism evidence="3 4">
    <name type="scientific">Effrenium voratum</name>
    <dbReference type="NCBI Taxonomy" id="2562239"/>
    <lineage>
        <taxon>Eukaryota</taxon>
        <taxon>Sar</taxon>
        <taxon>Alveolata</taxon>
        <taxon>Dinophyceae</taxon>
        <taxon>Suessiales</taxon>
        <taxon>Symbiodiniaceae</taxon>
        <taxon>Effrenium</taxon>
    </lineage>
</organism>
<evidence type="ECO:0000313" key="3">
    <source>
        <dbReference type="EMBL" id="CAJ1397267.1"/>
    </source>
</evidence>
<dbReference type="InterPro" id="IPR002775">
    <property type="entry name" value="DNA/RNA-bd_Alba-like"/>
</dbReference>
<dbReference type="GO" id="GO:0005829">
    <property type="term" value="C:cytosol"/>
    <property type="evidence" value="ECO:0007669"/>
    <property type="project" value="TreeGrafter"/>
</dbReference>
<dbReference type="Proteomes" id="UP001178507">
    <property type="component" value="Unassembled WGS sequence"/>
</dbReference>
<dbReference type="InterPro" id="IPR007138">
    <property type="entry name" value="ABM_dom"/>
</dbReference>
<feature type="domain" description="ABM" evidence="2">
    <location>
        <begin position="104"/>
        <end position="194"/>
    </location>
</feature>
<dbReference type="PANTHER" id="PTHR33336">
    <property type="entry name" value="QUINOL MONOOXYGENASE YGIN-RELATED"/>
    <property type="match status" value="1"/>
</dbReference>
<dbReference type="InterPro" id="IPR050744">
    <property type="entry name" value="AI-2_Isomerase_LsrG"/>
</dbReference>
<proteinExistence type="predicted"/>
<dbReference type="AlphaFoldDB" id="A0AA36N7P9"/>
<evidence type="ECO:0000259" key="2">
    <source>
        <dbReference type="PROSITE" id="PS51725"/>
    </source>
</evidence>
<sequence length="309" mass="34204">MAEVQTDDPGEIEIMTELKVTAKKPASFYARAAATFLRGTHSKEPVAELRVSALGGAISSAIFVAERMERDQLGKIAAIRTDYLPLQTSMCPQLSIHLLRVPPVAVLQQVEIKPECVEEFLKVATALAEGARADAGCLRFDVLRSQESSCQFLMYKVFTSATLESQKQSPHAQAMEAFQSSQPFVSNNVLQTEALNFQSQCPAPKDSPMVILFTGDVKEECIPEFLEVMGGNCRGSRGEEGCIRFDLLRAGNKFMTYEVFESNEALEVHKDKAYTKAWGAFQYGDKKPLISKSVQKFKVVDLQETELLS</sequence>
<dbReference type="EMBL" id="CAUJNA010003261">
    <property type="protein sequence ID" value="CAJ1397267.1"/>
    <property type="molecule type" value="Genomic_DNA"/>
</dbReference>
<dbReference type="PROSITE" id="PS51725">
    <property type="entry name" value="ABM"/>
    <property type="match status" value="1"/>
</dbReference>
<dbReference type="Pfam" id="PF03992">
    <property type="entry name" value="ABM"/>
    <property type="match status" value="2"/>
</dbReference>
<protein>
    <recommendedName>
        <fullName evidence="2">ABM domain-containing protein</fullName>
    </recommendedName>
</protein>
<dbReference type="GO" id="GO:0016491">
    <property type="term" value="F:oxidoreductase activity"/>
    <property type="evidence" value="ECO:0007669"/>
    <property type="project" value="TreeGrafter"/>
</dbReference>
<evidence type="ECO:0000256" key="1">
    <source>
        <dbReference type="ARBA" id="ARBA00022884"/>
    </source>
</evidence>
<reference evidence="3" key="1">
    <citation type="submission" date="2023-08" db="EMBL/GenBank/DDBJ databases">
        <authorList>
            <person name="Chen Y."/>
            <person name="Shah S."/>
            <person name="Dougan E. K."/>
            <person name="Thang M."/>
            <person name="Chan C."/>
        </authorList>
    </citation>
    <scope>NUCLEOTIDE SEQUENCE</scope>
</reference>
<dbReference type="Gene3D" id="3.30.110.20">
    <property type="entry name" value="Alba-like domain"/>
    <property type="match status" value="1"/>
</dbReference>
<dbReference type="GO" id="GO:0003723">
    <property type="term" value="F:RNA binding"/>
    <property type="evidence" value="ECO:0007669"/>
    <property type="project" value="UniProtKB-KW"/>
</dbReference>
<keyword evidence="4" id="KW-1185">Reference proteome</keyword>
<dbReference type="SUPFAM" id="SSF82704">
    <property type="entry name" value="AlbA-like"/>
    <property type="match status" value="1"/>
</dbReference>
<gene>
    <name evidence="3" type="ORF">EVOR1521_LOCUS21319</name>
</gene>
<comment type="caution">
    <text evidence="3">The sequence shown here is derived from an EMBL/GenBank/DDBJ whole genome shotgun (WGS) entry which is preliminary data.</text>
</comment>
<dbReference type="Gene3D" id="3.30.70.100">
    <property type="match status" value="2"/>
</dbReference>
<keyword evidence="1" id="KW-0694">RNA-binding</keyword>
<dbReference type="SUPFAM" id="SSF54909">
    <property type="entry name" value="Dimeric alpha+beta barrel"/>
    <property type="match status" value="2"/>
</dbReference>
<name>A0AA36N7P9_9DINO</name>
<dbReference type="InterPro" id="IPR011008">
    <property type="entry name" value="Dimeric_a/b-barrel"/>
</dbReference>
<accession>A0AA36N7P9</accession>